<dbReference type="Proteomes" id="UP000828236">
    <property type="component" value="Unassembled WGS sequence"/>
</dbReference>
<dbReference type="InterPro" id="IPR019402">
    <property type="entry name" value="CWH43_N"/>
</dbReference>
<name>A0A9D4NRS2_DERFA</name>
<sequence>MNMIDNRTINEWKIAYYVRILTFHLQHQYWILPLITGLMLIGSLSICYYIVVFVNGAWPVKLISDMGALQPVAGYYAQTLDILAIMFLLIAWIRYSYKQINYYIVFMIPNSTNKQVNNNFMLDMMQRKNFQSFICVIIGAIGFEIVGNFRLNEHLIMHGIGMLLLLFNIPYKYQQKFMMEKFYECDRIESRPLFWSILTHVELMSWIICIASTAIACWNTGHIDQWLHHETRMNWQPDVAGFNWFVIAVLVEWNVCFMFTGMLFSLSHRMYRFKQWNHVF</sequence>
<keyword evidence="1" id="KW-0472">Membrane</keyword>
<dbReference type="AlphaFoldDB" id="A0A9D4NRS2"/>
<feature type="transmembrane region" description="Helical" evidence="1">
    <location>
        <begin position="241"/>
        <end position="266"/>
    </location>
</feature>
<feature type="transmembrane region" description="Helical" evidence="1">
    <location>
        <begin position="193"/>
        <end position="221"/>
    </location>
</feature>
<feature type="transmembrane region" description="Helical" evidence="1">
    <location>
        <begin position="29"/>
        <end position="53"/>
    </location>
</feature>
<evidence type="ECO:0000259" key="2">
    <source>
        <dbReference type="Pfam" id="PF10277"/>
    </source>
</evidence>
<evidence type="ECO:0000256" key="1">
    <source>
        <dbReference type="SAM" id="Phobius"/>
    </source>
</evidence>
<protein>
    <recommendedName>
        <fullName evidence="2">CWH43-like N-terminal domain-containing protein</fullName>
    </recommendedName>
</protein>
<dbReference type="EMBL" id="SDOV01000009">
    <property type="protein sequence ID" value="KAH7636993.1"/>
    <property type="molecule type" value="Genomic_DNA"/>
</dbReference>
<keyword evidence="1" id="KW-0812">Transmembrane</keyword>
<dbReference type="Pfam" id="PF10277">
    <property type="entry name" value="Frag1"/>
    <property type="match status" value="1"/>
</dbReference>
<feature type="transmembrane region" description="Helical" evidence="1">
    <location>
        <begin position="73"/>
        <end position="93"/>
    </location>
</feature>
<evidence type="ECO:0000313" key="3">
    <source>
        <dbReference type="EMBL" id="KAH7636993.1"/>
    </source>
</evidence>
<comment type="caution">
    <text evidence="3">The sequence shown here is derived from an EMBL/GenBank/DDBJ whole genome shotgun (WGS) entry which is preliminary data.</text>
</comment>
<feature type="transmembrane region" description="Helical" evidence="1">
    <location>
        <begin position="155"/>
        <end position="173"/>
    </location>
</feature>
<proteinExistence type="predicted"/>
<feature type="domain" description="CWH43-like N-terminal" evidence="2">
    <location>
        <begin position="29"/>
        <end position="266"/>
    </location>
</feature>
<reference evidence="3" key="2">
    <citation type="journal article" date="2021" name="World Allergy Organ. J.">
        <title>Chromosome-level assembly of Dermatophagoides farinae genome and transcriptome reveals two novel allergens Der f 37 and Der f 39.</title>
        <authorList>
            <person name="Chen J."/>
            <person name="Cai Z."/>
            <person name="Fan D."/>
            <person name="Hu J."/>
            <person name="Hou Y."/>
            <person name="He Y."/>
            <person name="Zhang Z."/>
            <person name="Zhao Z."/>
            <person name="Gao P."/>
            <person name="Hu W."/>
            <person name="Sun J."/>
            <person name="Li J."/>
            <person name="Ji K."/>
        </authorList>
    </citation>
    <scope>NUCLEOTIDE SEQUENCE</scope>
    <source>
        <strain evidence="3">JKM2019</strain>
    </source>
</reference>
<reference evidence="3" key="1">
    <citation type="submission" date="2020-06" db="EMBL/GenBank/DDBJ databases">
        <authorList>
            <person name="Ji K."/>
            <person name="Li J."/>
        </authorList>
    </citation>
    <scope>NUCLEOTIDE SEQUENCE</scope>
    <source>
        <strain evidence="3">JKM2019</strain>
        <tissue evidence="3">Whole body</tissue>
    </source>
</reference>
<accession>A0A9D4NRS2</accession>
<feature type="transmembrane region" description="Helical" evidence="1">
    <location>
        <begin position="130"/>
        <end position="149"/>
    </location>
</feature>
<keyword evidence="1" id="KW-1133">Transmembrane helix</keyword>
<organism evidence="3">
    <name type="scientific">Dermatophagoides farinae</name>
    <name type="common">American house dust mite</name>
    <dbReference type="NCBI Taxonomy" id="6954"/>
    <lineage>
        <taxon>Eukaryota</taxon>
        <taxon>Metazoa</taxon>
        <taxon>Ecdysozoa</taxon>
        <taxon>Arthropoda</taxon>
        <taxon>Chelicerata</taxon>
        <taxon>Arachnida</taxon>
        <taxon>Acari</taxon>
        <taxon>Acariformes</taxon>
        <taxon>Sarcoptiformes</taxon>
        <taxon>Astigmata</taxon>
        <taxon>Psoroptidia</taxon>
        <taxon>Analgoidea</taxon>
        <taxon>Pyroglyphidae</taxon>
        <taxon>Dermatophagoidinae</taxon>
        <taxon>Dermatophagoides</taxon>
    </lineage>
</organism>
<gene>
    <name evidence="3" type="ORF">HUG17_7199</name>
</gene>